<dbReference type="InterPro" id="IPR021765">
    <property type="entry name" value="UstYa-like"/>
</dbReference>
<dbReference type="OrthoDB" id="3687641at2759"/>
<dbReference type="Pfam" id="PF11807">
    <property type="entry name" value="UstYa"/>
    <property type="match status" value="1"/>
</dbReference>
<evidence type="ECO:0000313" key="4">
    <source>
        <dbReference type="Proteomes" id="UP001152607"/>
    </source>
</evidence>
<evidence type="ECO:0000256" key="2">
    <source>
        <dbReference type="SAM" id="Phobius"/>
    </source>
</evidence>
<organism evidence="3 4">
    <name type="scientific">Periconia digitata</name>
    <dbReference type="NCBI Taxonomy" id="1303443"/>
    <lineage>
        <taxon>Eukaryota</taxon>
        <taxon>Fungi</taxon>
        <taxon>Dikarya</taxon>
        <taxon>Ascomycota</taxon>
        <taxon>Pezizomycotina</taxon>
        <taxon>Dothideomycetes</taxon>
        <taxon>Pleosporomycetidae</taxon>
        <taxon>Pleosporales</taxon>
        <taxon>Massarineae</taxon>
        <taxon>Periconiaceae</taxon>
        <taxon>Periconia</taxon>
    </lineage>
</organism>
<dbReference type="Proteomes" id="UP001152607">
    <property type="component" value="Unassembled WGS sequence"/>
</dbReference>
<dbReference type="PANTHER" id="PTHR33365:SF7">
    <property type="entry name" value="TAT PATHWAY SIGNAL SEQUENCE"/>
    <property type="match status" value="1"/>
</dbReference>
<feature type="transmembrane region" description="Helical" evidence="2">
    <location>
        <begin position="38"/>
        <end position="61"/>
    </location>
</feature>
<accession>A0A9W4UC67</accession>
<proteinExistence type="inferred from homology"/>
<evidence type="ECO:0000313" key="3">
    <source>
        <dbReference type="EMBL" id="CAI6332296.1"/>
    </source>
</evidence>
<comment type="caution">
    <text evidence="3">The sequence shown here is derived from an EMBL/GenBank/DDBJ whole genome shotgun (WGS) entry which is preliminary data.</text>
</comment>
<sequence>MAKGSRPDDEESLSDDQPFLRDKEVVSKQGKRRSFTCCTLYSFLFHSVFSLTYCVLLYILIGPKIEPRATALHPINALNIQHVAWSYDDFEQSPYSGKPRASLEKEWHRLLEGTTIRVSEEELRASNQSSVALPEGGGYMAWLGVYHELHCIKMIRQWIYRDHYHTDLPEKDVPHWSIHADHCLDLLRSAAMCHGDTTLTTFGWAEQTKPMLNTRPIDHECVDWEKLTESVKDRVVDRKEMASLVNPNLV</sequence>
<keyword evidence="2" id="KW-1133">Transmembrane helix</keyword>
<gene>
    <name evidence="3" type="ORF">PDIGIT_LOCUS5329</name>
</gene>
<reference evidence="3" key="1">
    <citation type="submission" date="2023-01" db="EMBL/GenBank/DDBJ databases">
        <authorList>
            <person name="Van Ghelder C."/>
            <person name="Rancurel C."/>
        </authorList>
    </citation>
    <scope>NUCLEOTIDE SEQUENCE</scope>
    <source>
        <strain evidence="3">CNCM I-4278</strain>
    </source>
</reference>
<keyword evidence="2" id="KW-0472">Membrane</keyword>
<keyword evidence="4" id="KW-1185">Reference proteome</keyword>
<protein>
    <recommendedName>
        <fullName evidence="5">Cyclochlorotine biosynthesis protein O</fullName>
    </recommendedName>
</protein>
<dbReference type="PANTHER" id="PTHR33365">
    <property type="entry name" value="YALI0B05434P"/>
    <property type="match status" value="1"/>
</dbReference>
<evidence type="ECO:0008006" key="5">
    <source>
        <dbReference type="Google" id="ProtNLM"/>
    </source>
</evidence>
<keyword evidence="2" id="KW-0812">Transmembrane</keyword>
<dbReference type="AlphaFoldDB" id="A0A9W4UC67"/>
<evidence type="ECO:0000256" key="1">
    <source>
        <dbReference type="ARBA" id="ARBA00035112"/>
    </source>
</evidence>
<dbReference type="GO" id="GO:0043386">
    <property type="term" value="P:mycotoxin biosynthetic process"/>
    <property type="evidence" value="ECO:0007669"/>
    <property type="project" value="InterPro"/>
</dbReference>
<name>A0A9W4UC67_9PLEO</name>
<comment type="similarity">
    <text evidence="1">Belongs to the ustYa family.</text>
</comment>
<dbReference type="EMBL" id="CAOQHR010000003">
    <property type="protein sequence ID" value="CAI6332296.1"/>
    <property type="molecule type" value="Genomic_DNA"/>
</dbReference>